<dbReference type="FunFam" id="2.60.40.10:FF:000107">
    <property type="entry name" value="Myosin, light chain kinase a"/>
    <property type="match status" value="1"/>
</dbReference>
<evidence type="ECO:0000256" key="1">
    <source>
        <dbReference type="ARBA" id="ARBA00023157"/>
    </source>
</evidence>
<keyword evidence="2" id="KW-0393">Immunoglobulin domain</keyword>
<keyword evidence="6" id="KW-1185">Reference proteome</keyword>
<keyword evidence="3" id="KW-0472">Membrane</keyword>
<evidence type="ECO:0000256" key="3">
    <source>
        <dbReference type="SAM" id="Phobius"/>
    </source>
</evidence>
<dbReference type="Gene3D" id="2.60.40.10">
    <property type="entry name" value="Immunoglobulins"/>
    <property type="match status" value="1"/>
</dbReference>
<evidence type="ECO:0000259" key="4">
    <source>
        <dbReference type="PROSITE" id="PS50835"/>
    </source>
</evidence>
<feature type="transmembrane region" description="Helical" evidence="3">
    <location>
        <begin position="145"/>
        <end position="166"/>
    </location>
</feature>
<reference evidence="5" key="1">
    <citation type="submission" date="2025-08" db="UniProtKB">
        <authorList>
            <consortium name="Ensembl"/>
        </authorList>
    </citation>
    <scope>IDENTIFICATION</scope>
</reference>
<dbReference type="InterPro" id="IPR007110">
    <property type="entry name" value="Ig-like_dom"/>
</dbReference>
<evidence type="ECO:0000256" key="2">
    <source>
        <dbReference type="ARBA" id="ARBA00023319"/>
    </source>
</evidence>
<sequence length="178" mass="20069">MTFGRKCLILCAWRELSSFVSNRFGQSTCSSYLHVQLKEPEGEKRVDDKAAAATGQPPKFMKAIESVQLSEGGQCFFRYVLTGEPLPDVQWFKGSIHIDRFTASSLEILSPSKDDSGEYTCKASNQHGSDECSASLSVTGKNNACFLLFWFLTLAKQICFCTFILFPPSWFSWFYYTV</sequence>
<accession>A0A3B3YE86</accession>
<keyword evidence="3" id="KW-1133">Transmembrane helix</keyword>
<protein>
    <recommendedName>
        <fullName evidence="4">Ig-like domain-containing protein</fullName>
    </recommendedName>
</protein>
<dbReference type="Pfam" id="PF07679">
    <property type="entry name" value="I-set"/>
    <property type="match status" value="1"/>
</dbReference>
<dbReference type="GO" id="GO:0055013">
    <property type="term" value="P:cardiac muscle cell development"/>
    <property type="evidence" value="ECO:0007669"/>
    <property type="project" value="UniProtKB-ARBA"/>
</dbReference>
<dbReference type="SMART" id="SM00408">
    <property type="entry name" value="IGc2"/>
    <property type="match status" value="1"/>
</dbReference>
<dbReference type="PANTHER" id="PTHR47633:SF3">
    <property type="entry name" value="STRIATED MUSCLE PREFERENTIALLY EXPRESSED PROTEIN KINASE"/>
    <property type="match status" value="1"/>
</dbReference>
<dbReference type="AlphaFoldDB" id="A0A3B3YE86"/>
<reference evidence="5" key="2">
    <citation type="submission" date="2025-09" db="UniProtKB">
        <authorList>
            <consortium name="Ensembl"/>
        </authorList>
    </citation>
    <scope>IDENTIFICATION</scope>
</reference>
<organism evidence="5 6">
    <name type="scientific">Poecilia mexicana</name>
    <dbReference type="NCBI Taxonomy" id="48701"/>
    <lineage>
        <taxon>Eukaryota</taxon>
        <taxon>Metazoa</taxon>
        <taxon>Chordata</taxon>
        <taxon>Craniata</taxon>
        <taxon>Vertebrata</taxon>
        <taxon>Euteleostomi</taxon>
        <taxon>Actinopterygii</taxon>
        <taxon>Neopterygii</taxon>
        <taxon>Teleostei</taxon>
        <taxon>Neoteleostei</taxon>
        <taxon>Acanthomorphata</taxon>
        <taxon>Ovalentaria</taxon>
        <taxon>Atherinomorphae</taxon>
        <taxon>Cyprinodontiformes</taxon>
        <taxon>Poeciliidae</taxon>
        <taxon>Poeciliinae</taxon>
        <taxon>Poecilia</taxon>
    </lineage>
</organism>
<dbReference type="InterPro" id="IPR003598">
    <property type="entry name" value="Ig_sub2"/>
</dbReference>
<feature type="domain" description="Ig-like" evidence="4">
    <location>
        <begin position="58"/>
        <end position="137"/>
    </location>
</feature>
<dbReference type="STRING" id="48701.ENSPMEP00000025370"/>
<dbReference type="GO" id="GO:0004674">
    <property type="term" value="F:protein serine/threonine kinase activity"/>
    <property type="evidence" value="ECO:0007669"/>
    <property type="project" value="UniProtKB-KW"/>
</dbReference>
<evidence type="ECO:0000313" key="5">
    <source>
        <dbReference type="Ensembl" id="ENSPMEP00000025370.1"/>
    </source>
</evidence>
<dbReference type="InterPro" id="IPR013783">
    <property type="entry name" value="Ig-like_fold"/>
</dbReference>
<evidence type="ECO:0000313" key="6">
    <source>
        <dbReference type="Proteomes" id="UP000261480"/>
    </source>
</evidence>
<dbReference type="SUPFAM" id="SSF48726">
    <property type="entry name" value="Immunoglobulin"/>
    <property type="match status" value="1"/>
</dbReference>
<keyword evidence="1" id="KW-1015">Disulfide bond</keyword>
<dbReference type="SMART" id="SM00409">
    <property type="entry name" value="IG"/>
    <property type="match status" value="1"/>
</dbReference>
<dbReference type="PANTHER" id="PTHR47633">
    <property type="entry name" value="IMMUNOGLOBULIN"/>
    <property type="match status" value="1"/>
</dbReference>
<keyword evidence="3" id="KW-0812">Transmembrane</keyword>
<dbReference type="InterPro" id="IPR036179">
    <property type="entry name" value="Ig-like_dom_sf"/>
</dbReference>
<dbReference type="PROSITE" id="PS50835">
    <property type="entry name" value="IG_LIKE"/>
    <property type="match status" value="1"/>
</dbReference>
<dbReference type="InterPro" id="IPR003599">
    <property type="entry name" value="Ig_sub"/>
</dbReference>
<proteinExistence type="predicted"/>
<dbReference type="Ensembl" id="ENSPMET00000005277.1">
    <property type="protein sequence ID" value="ENSPMEP00000025370.1"/>
    <property type="gene ID" value="ENSPMEG00000008308.1"/>
</dbReference>
<dbReference type="InterPro" id="IPR013098">
    <property type="entry name" value="Ig_I-set"/>
</dbReference>
<dbReference type="GO" id="GO:0003007">
    <property type="term" value="P:heart morphogenesis"/>
    <property type="evidence" value="ECO:0007669"/>
    <property type="project" value="UniProtKB-ARBA"/>
</dbReference>
<dbReference type="Proteomes" id="UP000261480">
    <property type="component" value="Unplaced"/>
</dbReference>
<name>A0A3B3YE86_9TELE</name>